<dbReference type="EMBL" id="MT513751">
    <property type="protein sequence ID" value="QKW94335.1"/>
    <property type="molecule type" value="Genomic_DNA"/>
</dbReference>
<dbReference type="AlphaFoldDB" id="A0A7U3RL73"/>
<feature type="chain" id="PRO_5030857902" evidence="2">
    <location>
        <begin position="24"/>
        <end position="599"/>
    </location>
</feature>
<feature type="region of interest" description="Disordered" evidence="1">
    <location>
        <begin position="196"/>
        <end position="228"/>
    </location>
</feature>
<keyword evidence="2" id="KW-0732">Signal</keyword>
<name>A0A7U3RL73_STIAU</name>
<accession>A0A7U3RL73</accession>
<feature type="compositionally biased region" description="Polar residues" evidence="1">
    <location>
        <begin position="199"/>
        <end position="211"/>
    </location>
</feature>
<evidence type="ECO:0000256" key="1">
    <source>
        <dbReference type="SAM" id="MobiDB-lite"/>
    </source>
</evidence>
<organism evidence="3">
    <name type="scientific">Stigmatella aurantiaca</name>
    <dbReference type="NCBI Taxonomy" id="41"/>
    <lineage>
        <taxon>Bacteria</taxon>
        <taxon>Pseudomonadati</taxon>
        <taxon>Myxococcota</taxon>
        <taxon>Myxococcia</taxon>
        <taxon>Myxococcales</taxon>
        <taxon>Cystobacterineae</taxon>
        <taxon>Archangiaceae</taxon>
        <taxon>Stigmatella</taxon>
    </lineage>
</organism>
<evidence type="ECO:0000313" key="3">
    <source>
        <dbReference type="EMBL" id="QKW94335.1"/>
    </source>
</evidence>
<evidence type="ECO:0000256" key="2">
    <source>
        <dbReference type="SAM" id="SignalP"/>
    </source>
</evidence>
<reference evidence="3" key="1">
    <citation type="submission" date="2020-05" db="EMBL/GenBank/DDBJ databases">
        <title>Structure and Biosynthesis of Myxolipoxazoles and Myxopyrimidinols: Unique Myxobacterial Fatty Acids Featuring Isoxazole and 4-Pyrimidinol Heterocycles.</title>
        <authorList>
            <person name="Popoff A."/>
            <person name="Hug J.J."/>
            <person name="Walesch S."/>
            <person name="Garcia R."/>
            <person name="Mueller R."/>
        </authorList>
    </citation>
    <scope>NUCLEOTIDE SEQUENCE</scope>
    <source>
        <strain evidence="3">Sg a32</strain>
    </source>
</reference>
<proteinExistence type="predicted"/>
<protein>
    <submittedName>
        <fullName evidence="3">Uncharacterized protein</fullName>
    </submittedName>
</protein>
<sequence>MRRSSFLKGTVLAACCTAGSAFASIPIIADIDPVLNLSQGSTRDMRGWIEIQNPGGVDLWASARSFSSPRGYSLELSSEPVRVVAGGTARIAFWMTVSGDGRYHVTIPFDLLGQGGERVSRVEGTIDLQVRDGVYQVDTFENLFGRPVDQQLDEEGKEVWVFRAAPPPAEAPRSGDYAQERWGVEALSIITDGAVLETTPGSQGDEVQSPTLPLPPPRDSTLPRHADPEAPKFTQAAVDARIEQALKNEGVRPQGMRPLGVVTGMKGTGSFHYTGLDGLLHPAWGWNVYAFIDLGFTRLSVAKTSVNPNGTWNLNLPSVPSGFPIVFTYEPRNLYFTMMNSAGAYYSFSSGGAHSAASNKVLNEYAQAAYLANSDLVGLGEVHRDGMDFWESLKTKGEGIDPVPATSLSLHYPNTTNTCKRSDKKLWSCASSDGNIWIIPAHATGSVLKHELGHQLQFKFWNGQVPDNSSGLSHTLTGCYNAGLALSEGFANFMLMWSNLDRNAASATSPMNIERPDFAGACTTKNLNELWVAGTFWDFYDSRSDNKDTLHYFHTGVVPKMYLGNGKHNSMSEYLNIFKAKVSSTHQTIAEDIFTQNRQ</sequence>
<feature type="signal peptide" evidence="2">
    <location>
        <begin position="1"/>
        <end position="23"/>
    </location>
</feature>